<reference evidence="2" key="1">
    <citation type="submission" date="2023-01" db="EMBL/GenBank/DDBJ databases">
        <title>Key to firefly adult light organ development and bioluminescence: homeobox transcription factors regulate luciferase expression and transportation to peroxisome.</title>
        <authorList>
            <person name="Fu X."/>
        </authorList>
    </citation>
    <scope>NUCLEOTIDE SEQUENCE [LARGE SCALE GENOMIC DNA]</scope>
</reference>
<dbReference type="Proteomes" id="UP001353858">
    <property type="component" value="Unassembled WGS sequence"/>
</dbReference>
<keyword evidence="2" id="KW-1185">Reference proteome</keyword>
<dbReference type="AlphaFoldDB" id="A0AAN7Q489"/>
<gene>
    <name evidence="1" type="ORF">RN001_001575</name>
</gene>
<name>A0AAN7Q489_9COLE</name>
<sequence length="64" mass="7195">MSVSDKTLRLQFQQFVLSLLNYFEREKKNNGPLISLSSVQERVANALGISVSTVKRIKARSALN</sequence>
<evidence type="ECO:0000313" key="1">
    <source>
        <dbReference type="EMBL" id="KAK4885304.1"/>
    </source>
</evidence>
<comment type="caution">
    <text evidence="1">The sequence shown here is derived from an EMBL/GenBank/DDBJ whole genome shotgun (WGS) entry which is preliminary data.</text>
</comment>
<protein>
    <submittedName>
        <fullName evidence="1">Uncharacterized protein</fullName>
    </submittedName>
</protein>
<evidence type="ECO:0000313" key="2">
    <source>
        <dbReference type="Proteomes" id="UP001353858"/>
    </source>
</evidence>
<dbReference type="EMBL" id="JARPUR010000001">
    <property type="protein sequence ID" value="KAK4885304.1"/>
    <property type="molecule type" value="Genomic_DNA"/>
</dbReference>
<accession>A0AAN7Q489</accession>
<proteinExistence type="predicted"/>
<organism evidence="1 2">
    <name type="scientific">Aquatica leii</name>
    <dbReference type="NCBI Taxonomy" id="1421715"/>
    <lineage>
        <taxon>Eukaryota</taxon>
        <taxon>Metazoa</taxon>
        <taxon>Ecdysozoa</taxon>
        <taxon>Arthropoda</taxon>
        <taxon>Hexapoda</taxon>
        <taxon>Insecta</taxon>
        <taxon>Pterygota</taxon>
        <taxon>Neoptera</taxon>
        <taxon>Endopterygota</taxon>
        <taxon>Coleoptera</taxon>
        <taxon>Polyphaga</taxon>
        <taxon>Elateriformia</taxon>
        <taxon>Elateroidea</taxon>
        <taxon>Lampyridae</taxon>
        <taxon>Luciolinae</taxon>
        <taxon>Aquatica</taxon>
    </lineage>
</organism>